<dbReference type="EMBL" id="JBHLTC010000048">
    <property type="protein sequence ID" value="MFC0629234.1"/>
    <property type="molecule type" value="Genomic_DNA"/>
</dbReference>
<name>A0ABV6QX64_9ACTN</name>
<evidence type="ECO:0000313" key="11">
    <source>
        <dbReference type="Proteomes" id="UP001589890"/>
    </source>
</evidence>
<dbReference type="PRINTS" id="PR01036">
    <property type="entry name" value="TCRTETB"/>
</dbReference>
<evidence type="ECO:0000256" key="3">
    <source>
        <dbReference type="ARBA" id="ARBA00022448"/>
    </source>
</evidence>
<comment type="subcellular location">
    <subcellularLocation>
        <location evidence="1">Cell membrane</location>
        <topology evidence="1">Multi-pass membrane protein</topology>
    </subcellularLocation>
</comment>
<evidence type="ECO:0000256" key="8">
    <source>
        <dbReference type="SAM" id="Phobius"/>
    </source>
</evidence>
<dbReference type="InterPro" id="IPR004638">
    <property type="entry name" value="EmrB-like"/>
</dbReference>
<reference evidence="10 11" key="1">
    <citation type="submission" date="2024-09" db="EMBL/GenBank/DDBJ databases">
        <authorList>
            <person name="Sun Q."/>
            <person name="Mori K."/>
        </authorList>
    </citation>
    <scope>NUCLEOTIDE SEQUENCE [LARGE SCALE GENOMIC DNA]</scope>
    <source>
        <strain evidence="10 11">CGMCC 1.15906</strain>
    </source>
</reference>
<dbReference type="Gene3D" id="1.20.1720.10">
    <property type="entry name" value="Multidrug resistance protein D"/>
    <property type="match status" value="1"/>
</dbReference>
<evidence type="ECO:0000256" key="5">
    <source>
        <dbReference type="ARBA" id="ARBA00022692"/>
    </source>
</evidence>
<dbReference type="RefSeq" id="WP_380056961.1">
    <property type="nucleotide sequence ID" value="NZ_JBHLTC010000048.1"/>
</dbReference>
<feature type="transmembrane region" description="Helical" evidence="8">
    <location>
        <begin position="109"/>
        <end position="127"/>
    </location>
</feature>
<accession>A0ABV6QX64</accession>
<keyword evidence="6 8" id="KW-1133">Transmembrane helix</keyword>
<evidence type="ECO:0000256" key="6">
    <source>
        <dbReference type="ARBA" id="ARBA00022989"/>
    </source>
</evidence>
<organism evidence="10 11">
    <name type="scientific">Kribbella deserti</name>
    <dbReference type="NCBI Taxonomy" id="1926257"/>
    <lineage>
        <taxon>Bacteria</taxon>
        <taxon>Bacillati</taxon>
        <taxon>Actinomycetota</taxon>
        <taxon>Actinomycetes</taxon>
        <taxon>Propionibacteriales</taxon>
        <taxon>Kribbellaceae</taxon>
        <taxon>Kribbella</taxon>
    </lineage>
</organism>
<keyword evidence="4" id="KW-1003">Cell membrane</keyword>
<keyword evidence="3" id="KW-0813">Transport</keyword>
<keyword evidence="7 8" id="KW-0472">Membrane</keyword>
<feature type="transmembrane region" description="Helical" evidence="8">
    <location>
        <begin position="53"/>
        <end position="69"/>
    </location>
</feature>
<keyword evidence="11" id="KW-1185">Reference proteome</keyword>
<feature type="transmembrane region" description="Helical" evidence="8">
    <location>
        <begin position="134"/>
        <end position="154"/>
    </location>
</feature>
<evidence type="ECO:0000256" key="1">
    <source>
        <dbReference type="ARBA" id="ARBA00004651"/>
    </source>
</evidence>
<dbReference type="InterPro" id="IPR036259">
    <property type="entry name" value="MFS_trans_sf"/>
</dbReference>
<evidence type="ECO:0000256" key="4">
    <source>
        <dbReference type="ARBA" id="ARBA00022475"/>
    </source>
</evidence>
<feature type="transmembrane region" description="Helical" evidence="8">
    <location>
        <begin position="166"/>
        <end position="187"/>
    </location>
</feature>
<evidence type="ECO:0000256" key="7">
    <source>
        <dbReference type="ARBA" id="ARBA00023136"/>
    </source>
</evidence>
<keyword evidence="5 8" id="KW-0812">Transmembrane</keyword>
<dbReference type="PROSITE" id="PS50850">
    <property type="entry name" value="MFS"/>
    <property type="match status" value="1"/>
</dbReference>
<dbReference type="Gene3D" id="1.20.1250.20">
    <property type="entry name" value="MFS general substrate transporter like domains"/>
    <property type="match status" value="1"/>
</dbReference>
<dbReference type="CDD" id="cd17321">
    <property type="entry name" value="MFS_MMR_MDR_like"/>
    <property type="match status" value="1"/>
</dbReference>
<gene>
    <name evidence="10" type="ORF">ACFFGN_34535</name>
</gene>
<dbReference type="Proteomes" id="UP001589890">
    <property type="component" value="Unassembled WGS sequence"/>
</dbReference>
<dbReference type="InterPro" id="IPR020846">
    <property type="entry name" value="MFS_dom"/>
</dbReference>
<feature type="transmembrane region" description="Helical" evidence="8">
    <location>
        <begin position="81"/>
        <end position="103"/>
    </location>
</feature>
<feature type="transmembrane region" description="Helical" evidence="8">
    <location>
        <begin position="433"/>
        <end position="453"/>
    </location>
</feature>
<feature type="domain" description="Major facilitator superfamily (MFS) profile" evidence="9">
    <location>
        <begin position="11"/>
        <end position="457"/>
    </location>
</feature>
<protein>
    <submittedName>
        <fullName evidence="10">MFS transporter</fullName>
    </submittedName>
</protein>
<dbReference type="NCBIfam" id="TIGR00711">
    <property type="entry name" value="efflux_EmrB"/>
    <property type="match status" value="1"/>
</dbReference>
<feature type="transmembrane region" description="Helical" evidence="8">
    <location>
        <begin position="330"/>
        <end position="350"/>
    </location>
</feature>
<feature type="transmembrane region" description="Helical" evidence="8">
    <location>
        <begin position="301"/>
        <end position="323"/>
    </location>
</feature>
<feature type="transmembrane region" description="Helical" evidence="8">
    <location>
        <begin position="356"/>
        <end position="381"/>
    </location>
</feature>
<sequence>MNSSQPRRGVILAVCCLSLFIVGLDTSIVHLALPSIRREFDAPLSRLQWTIDAYTLVLASLFLVAGSMADRIGRRRTFQSGLIIFSLGSALCGLAPTVELLIAARVLQAVGGSMLNPAALSIITNTFTEPRQRARAIGVWGGVVGLSMAIGPVLGGTLVDSAGWRAIFWINVPVGLAALVLTAVFVPESRAARPRRMDPVGQVLMMLFLVGLIYGIIEGTAKGWSSALILACFDVALLAGVGLVVYERRRVEPLIDLRFFRSPPFSGAALIAASGFFALGGFLFLNSLFLQQARGLSAFEAGLLTLPMAAMTVIFAPLSGWIVSTRGTRLPLLVAGTGIAVSGFLLSQATVETPTIILLVAYLDFGLGFGMLNAPITNAAVSGMPPSQAGVAAAIASTSRQVGAALGVAVVGSVLTSNLTGPLETGFTTAARPAWLIITTCGLVVILTTFLTTHRHLETTPLSPASRRSA</sequence>
<dbReference type="PANTHER" id="PTHR42718">
    <property type="entry name" value="MAJOR FACILITATOR SUPERFAMILY MULTIDRUG TRANSPORTER MFSC"/>
    <property type="match status" value="1"/>
</dbReference>
<dbReference type="PANTHER" id="PTHR42718:SF9">
    <property type="entry name" value="MAJOR FACILITATOR SUPERFAMILY MULTIDRUG TRANSPORTER MFSC"/>
    <property type="match status" value="1"/>
</dbReference>
<dbReference type="Pfam" id="PF07690">
    <property type="entry name" value="MFS_1"/>
    <property type="match status" value="1"/>
</dbReference>
<comment type="caution">
    <text evidence="10">The sequence shown here is derived from an EMBL/GenBank/DDBJ whole genome shotgun (WGS) entry which is preliminary data.</text>
</comment>
<evidence type="ECO:0000313" key="10">
    <source>
        <dbReference type="EMBL" id="MFC0629234.1"/>
    </source>
</evidence>
<dbReference type="SUPFAM" id="SSF103473">
    <property type="entry name" value="MFS general substrate transporter"/>
    <property type="match status" value="1"/>
</dbReference>
<feature type="transmembrane region" description="Helical" evidence="8">
    <location>
        <begin position="12"/>
        <end position="33"/>
    </location>
</feature>
<feature type="transmembrane region" description="Helical" evidence="8">
    <location>
        <begin position="267"/>
        <end position="289"/>
    </location>
</feature>
<evidence type="ECO:0000256" key="2">
    <source>
        <dbReference type="ARBA" id="ARBA00008537"/>
    </source>
</evidence>
<feature type="transmembrane region" description="Helical" evidence="8">
    <location>
        <begin position="199"/>
        <end position="217"/>
    </location>
</feature>
<feature type="transmembrane region" description="Helical" evidence="8">
    <location>
        <begin position="223"/>
        <end position="246"/>
    </location>
</feature>
<comment type="similarity">
    <text evidence="2">Belongs to the major facilitator superfamily. EmrB family.</text>
</comment>
<dbReference type="InterPro" id="IPR011701">
    <property type="entry name" value="MFS"/>
</dbReference>
<evidence type="ECO:0000259" key="9">
    <source>
        <dbReference type="PROSITE" id="PS50850"/>
    </source>
</evidence>
<proteinExistence type="inferred from homology"/>